<keyword evidence="4" id="KW-1185">Reference proteome</keyword>
<dbReference type="EMBL" id="CAICTM010000808">
    <property type="protein sequence ID" value="CAB9516821.1"/>
    <property type="molecule type" value="Genomic_DNA"/>
</dbReference>
<protein>
    <submittedName>
        <fullName evidence="3">Uncharacterized protein</fullName>
    </submittedName>
</protein>
<dbReference type="AlphaFoldDB" id="A0A9N8HK40"/>
<evidence type="ECO:0000313" key="4">
    <source>
        <dbReference type="Proteomes" id="UP001153069"/>
    </source>
</evidence>
<gene>
    <name evidence="3" type="ORF">SEMRO_809_G205580.1</name>
</gene>
<dbReference type="InterPro" id="IPR027417">
    <property type="entry name" value="P-loop_NTPase"/>
</dbReference>
<feature type="region of interest" description="Disordered" evidence="1">
    <location>
        <begin position="61"/>
        <end position="101"/>
    </location>
</feature>
<proteinExistence type="predicted"/>
<sequence length="480" mass="55519">MAVRLNSQIAKVVLMVALLLVSLQGFVWHRLLQSHHDQGHEHPMLAGARGLSSRRETIIGSQEDVRENNNNQQQQQSRNRLPDERRLHRRRQPSIEKQKLSLNIHPPKVATARTVSPYLKHPLFEGKERLLTILHEAHFFNDSAAEFFQDDARVEALAKQLPSWETVTNRLGGESPVIEGLETCETYQKLVPPIDRFLGVAGLFATGTNLLASLLVANCQNDERIRAGLGAGVRWQVNWGKHSPARYRMENKIDQKLKNEIFLPVVSIRHPYSWMQSLCRQRYSTHWFHNAKEHCPNLVPNDIDRKWFKFVQKYGKRGVKSLYNDPWLSDNLLDTANFTLDSEVVPVRVRYKSGTLYHDSLPDMYNSWYHEYLDADFPRLVVRLEDLVFHAKEVVTKVCTCMGGSVRDDFNYITETAKVGDEHIHGKQEDRTNMIKTFTKWHAENRTKNMTSEDVAYAKESLDADLLKMFQYSHPSKENP</sequence>
<dbReference type="Gene3D" id="3.40.50.300">
    <property type="entry name" value="P-loop containing nucleotide triphosphate hydrolases"/>
    <property type="match status" value="1"/>
</dbReference>
<dbReference type="OrthoDB" id="45848at2759"/>
<dbReference type="SUPFAM" id="SSF52540">
    <property type="entry name" value="P-loop containing nucleoside triphosphate hydrolases"/>
    <property type="match status" value="1"/>
</dbReference>
<evidence type="ECO:0000313" key="3">
    <source>
        <dbReference type="EMBL" id="CAB9516821.1"/>
    </source>
</evidence>
<keyword evidence="2" id="KW-1133">Transmembrane helix</keyword>
<evidence type="ECO:0000256" key="2">
    <source>
        <dbReference type="SAM" id="Phobius"/>
    </source>
</evidence>
<evidence type="ECO:0000256" key="1">
    <source>
        <dbReference type="SAM" id="MobiDB-lite"/>
    </source>
</evidence>
<dbReference type="Proteomes" id="UP001153069">
    <property type="component" value="Unassembled WGS sequence"/>
</dbReference>
<accession>A0A9N8HK40</accession>
<comment type="caution">
    <text evidence="3">The sequence shown here is derived from an EMBL/GenBank/DDBJ whole genome shotgun (WGS) entry which is preliminary data.</text>
</comment>
<name>A0A9N8HK40_9STRA</name>
<organism evidence="3 4">
    <name type="scientific">Seminavis robusta</name>
    <dbReference type="NCBI Taxonomy" id="568900"/>
    <lineage>
        <taxon>Eukaryota</taxon>
        <taxon>Sar</taxon>
        <taxon>Stramenopiles</taxon>
        <taxon>Ochrophyta</taxon>
        <taxon>Bacillariophyta</taxon>
        <taxon>Bacillariophyceae</taxon>
        <taxon>Bacillariophycidae</taxon>
        <taxon>Naviculales</taxon>
        <taxon>Naviculaceae</taxon>
        <taxon>Seminavis</taxon>
    </lineage>
</organism>
<feature type="compositionally biased region" description="Low complexity" evidence="1">
    <location>
        <begin position="68"/>
        <end position="79"/>
    </location>
</feature>
<keyword evidence="2" id="KW-0812">Transmembrane</keyword>
<feature type="transmembrane region" description="Helical" evidence="2">
    <location>
        <begin position="12"/>
        <end position="31"/>
    </location>
</feature>
<reference evidence="3" key="1">
    <citation type="submission" date="2020-06" db="EMBL/GenBank/DDBJ databases">
        <authorList>
            <consortium name="Plant Systems Biology data submission"/>
        </authorList>
    </citation>
    <scope>NUCLEOTIDE SEQUENCE</scope>
    <source>
        <strain evidence="3">D6</strain>
    </source>
</reference>
<keyword evidence="2" id="KW-0472">Membrane</keyword>